<evidence type="ECO:0000259" key="5">
    <source>
        <dbReference type="SMART" id="SM00872"/>
    </source>
</evidence>
<dbReference type="GO" id="GO:0004559">
    <property type="term" value="F:alpha-mannosidase activity"/>
    <property type="evidence" value="ECO:0007669"/>
    <property type="project" value="InterPro"/>
</dbReference>
<dbReference type="SUPFAM" id="SSF74650">
    <property type="entry name" value="Galactose mutarotase-like"/>
    <property type="match status" value="1"/>
</dbReference>
<dbReference type="Pfam" id="PF01074">
    <property type="entry name" value="Glyco_hydro_38N"/>
    <property type="match status" value="1"/>
</dbReference>
<dbReference type="GO" id="GO:0030246">
    <property type="term" value="F:carbohydrate binding"/>
    <property type="evidence" value="ECO:0007669"/>
    <property type="project" value="InterPro"/>
</dbReference>
<dbReference type="Proteomes" id="UP000184207">
    <property type="component" value="Unassembled WGS sequence"/>
</dbReference>
<dbReference type="PANTHER" id="PTHR46017:SF1">
    <property type="entry name" value="ALPHA-MANNOSIDASE 2C1"/>
    <property type="match status" value="1"/>
</dbReference>
<evidence type="ECO:0000313" key="6">
    <source>
        <dbReference type="EMBL" id="SHN65306.1"/>
    </source>
</evidence>
<dbReference type="PANTHER" id="PTHR46017">
    <property type="entry name" value="ALPHA-MANNOSIDASE 2C1"/>
    <property type="match status" value="1"/>
</dbReference>
<feature type="domain" description="Glycoside hydrolase family 38 central" evidence="5">
    <location>
        <begin position="518"/>
        <end position="591"/>
    </location>
</feature>
<accession>A0A1M7T3P4</accession>
<dbReference type="AlphaFoldDB" id="A0A1M7T3P4"/>
<dbReference type="InterPro" id="IPR011330">
    <property type="entry name" value="Glyco_hydro/deAcase_b/a-brl"/>
</dbReference>
<dbReference type="Pfam" id="PF07748">
    <property type="entry name" value="Glyco_hydro_38C"/>
    <property type="match status" value="1"/>
</dbReference>
<dbReference type="InterPro" id="IPR011013">
    <property type="entry name" value="Gal_mutarotase_sf_dom"/>
</dbReference>
<dbReference type="GO" id="GO:0006013">
    <property type="term" value="P:mannose metabolic process"/>
    <property type="evidence" value="ECO:0007669"/>
    <property type="project" value="InterPro"/>
</dbReference>
<dbReference type="EMBL" id="FRDJ01000008">
    <property type="protein sequence ID" value="SHN65306.1"/>
    <property type="molecule type" value="Genomic_DNA"/>
</dbReference>
<comment type="similarity">
    <text evidence="1">Belongs to the glycosyl hydrolase 38 family.</text>
</comment>
<dbReference type="Gene3D" id="3.20.110.10">
    <property type="entry name" value="Glycoside hydrolase 38, N terminal domain"/>
    <property type="match status" value="1"/>
</dbReference>
<evidence type="ECO:0000313" key="7">
    <source>
        <dbReference type="Proteomes" id="UP000184207"/>
    </source>
</evidence>
<dbReference type="SMART" id="SM00872">
    <property type="entry name" value="Alpha-mann_mid"/>
    <property type="match status" value="1"/>
</dbReference>
<dbReference type="InterPro" id="IPR037094">
    <property type="entry name" value="Glyco_hydro_38_cen_sf"/>
</dbReference>
<dbReference type="STRING" id="1121883.SAMN02745226_01504"/>
<dbReference type="SUPFAM" id="SSF88688">
    <property type="entry name" value="Families 57/38 glycoside transferase middle domain"/>
    <property type="match status" value="1"/>
</dbReference>
<dbReference type="InterPro" id="IPR027291">
    <property type="entry name" value="Glyco_hydro_38_N_sf"/>
</dbReference>
<proteinExistence type="inferred from homology"/>
<dbReference type="FunFam" id="3.20.110.10:FF:000002">
    <property type="entry name" value="alpha-mannosidase 2C1 isoform X1"/>
    <property type="match status" value="1"/>
</dbReference>
<keyword evidence="3" id="KW-0378">Hydrolase</keyword>
<name>A0A1M7T3P4_FERGO</name>
<dbReference type="Gene3D" id="2.70.98.30">
    <property type="entry name" value="Golgi alpha-mannosidase II, domain 4"/>
    <property type="match status" value="1"/>
</dbReference>
<dbReference type="RefSeq" id="WP_072760070.1">
    <property type="nucleotide sequence ID" value="NZ_FRDJ01000008.1"/>
</dbReference>
<dbReference type="Gene3D" id="1.20.1270.50">
    <property type="entry name" value="Glycoside hydrolase family 38, central domain"/>
    <property type="match status" value="1"/>
</dbReference>
<dbReference type="InterPro" id="IPR000602">
    <property type="entry name" value="Glyco_hydro_38_N"/>
</dbReference>
<reference evidence="7" key="1">
    <citation type="submission" date="2016-12" db="EMBL/GenBank/DDBJ databases">
        <authorList>
            <person name="Varghese N."/>
            <person name="Submissions S."/>
        </authorList>
    </citation>
    <scope>NUCLEOTIDE SEQUENCE [LARGE SCALE GENOMIC DNA]</scope>
    <source>
        <strain evidence="7">DSM 13020</strain>
    </source>
</reference>
<dbReference type="InterPro" id="IPR011682">
    <property type="entry name" value="Glyco_hydro_38_C"/>
</dbReference>
<dbReference type="SUPFAM" id="SSF88713">
    <property type="entry name" value="Glycoside hydrolase/deacetylase"/>
    <property type="match status" value="1"/>
</dbReference>
<protein>
    <submittedName>
        <fullName evidence="6">Alpha-mannosidase</fullName>
    </submittedName>
</protein>
<evidence type="ECO:0000256" key="2">
    <source>
        <dbReference type="ARBA" id="ARBA00022723"/>
    </source>
</evidence>
<dbReference type="OrthoDB" id="9772207at2"/>
<gene>
    <name evidence="6" type="ORF">SAMN02745226_01504</name>
</gene>
<dbReference type="CDD" id="cd10789">
    <property type="entry name" value="GH38N_AMII_ER_cytosolic"/>
    <property type="match status" value="1"/>
</dbReference>
<keyword evidence="7" id="KW-1185">Reference proteome</keyword>
<dbReference type="GO" id="GO:0009313">
    <property type="term" value="P:oligosaccharide catabolic process"/>
    <property type="evidence" value="ECO:0007669"/>
    <property type="project" value="TreeGrafter"/>
</dbReference>
<dbReference type="GO" id="GO:0046872">
    <property type="term" value="F:metal ion binding"/>
    <property type="evidence" value="ECO:0007669"/>
    <property type="project" value="UniProtKB-KW"/>
</dbReference>
<evidence type="ECO:0000256" key="1">
    <source>
        <dbReference type="ARBA" id="ARBA00009792"/>
    </source>
</evidence>
<evidence type="ECO:0000256" key="4">
    <source>
        <dbReference type="ARBA" id="ARBA00023295"/>
    </source>
</evidence>
<keyword evidence="4" id="KW-0326">Glycosidase</keyword>
<organism evidence="6 7">
    <name type="scientific">Fervidobacterium gondwanense DSM 13020</name>
    <dbReference type="NCBI Taxonomy" id="1121883"/>
    <lineage>
        <taxon>Bacteria</taxon>
        <taxon>Thermotogati</taxon>
        <taxon>Thermotogota</taxon>
        <taxon>Thermotogae</taxon>
        <taxon>Thermotogales</taxon>
        <taxon>Fervidobacteriaceae</taxon>
        <taxon>Fervidobacterium</taxon>
    </lineage>
</organism>
<evidence type="ECO:0000256" key="3">
    <source>
        <dbReference type="ARBA" id="ARBA00022801"/>
    </source>
</evidence>
<dbReference type="InterPro" id="IPR015341">
    <property type="entry name" value="Glyco_hydro_38_cen"/>
</dbReference>
<dbReference type="InterPro" id="IPR028995">
    <property type="entry name" value="Glyco_hydro_57/38_cen_sf"/>
</dbReference>
<sequence length="1001" mass="116054">MRKKDFEIGHLYRLLGELVPYAVVSKRDYEGWKHNESKISLPYKWDERILPAVFVNSFKFTSLEKGYSCYLRAWFGGESLVLVDGQPYGEVNVFHKEVDLTKFCDGKEHILRIETMPRGLFGTKEESVFKNSQLVIYDEEVKQVLNFIKNVIDVTKETDDESLANFLISETNAFLSSVSKPKNTEAFKSSVVENPTILGQVTSTWSHPDFPNDKVIYDLSFKKMLLEKFEEYEKSIKFKGLPLFPKVGNVFVCGHAHIDYAWLWPVEETKRKIVRTFANAVQLAEKYDEFIYSQSSAQMYEDLKSSYPELFEKIRNLVKQGKWEPVGGMWVESDCNVPSVESLIRQFYYGQKFFEKEFGIRSKVAWLPDVFGFSWVLPQILKQSGIEYFVTTKLSWNETNDFPYDLCVWRGIDGSKVVYYSFKNYEEGYNGRISARSLINTFENFRHKDITKDILLSFGYGDGGGGPTEEMCDNYQPLNEIPGIPNVRYSRVEDYMEHLVQDFDLSKLPVWDGELYLELHRGTLTSQARTKRLHKIAETQLRNTEVLNALYLENYQEEIDELWKVLLRNEFHDILPGSSIKEVYEDTERELTHVIESCEKIQQSIVEKNLISTEGYTAFNFSSWQQCMRNDSSVKVEPLSFVHLDRLDDARIIKKEKAIKIMVEGKDYIMENDKLKVRVYPDGSVNIYNKELKKWAFNKSGNLLRIYGDVPPYWENWDIDASSKLSEWKPEVESVEILHTETSGKIKVKYVFDSTTIEQVYVLEPESDELLVETSADWHHRRAVLKALFPTNVLSRYALYDIDGGYIQRSTTDNTSFEQARFEVLGHRWVDISQYDHGVCILNDGKYGHCVKGNTIEMTLLKAGIYPDFCVDEGHHEFKYSIHLHGKQDVIDFYKKADKLNNPVKVYKGNLKEPKLQIRIEPENFKVLSVRKVNKKVYLRVLECTGSSGDVSIDFLTNGLNFKKVSLVNALEDLIGDLNVVDNTVNIPAEPFKFYTISVEL</sequence>
<keyword evidence="2" id="KW-0479">Metal-binding</keyword>
<dbReference type="Pfam" id="PF09261">
    <property type="entry name" value="Alpha-mann_mid"/>
    <property type="match status" value="1"/>
</dbReference>